<accession>A0ABU7EYI8</accession>
<gene>
    <name evidence="2" type="ORF">CHARACLAT_022909</name>
</gene>
<feature type="region of interest" description="Disordered" evidence="1">
    <location>
        <begin position="1"/>
        <end position="23"/>
    </location>
</feature>
<keyword evidence="3" id="KW-1185">Reference proteome</keyword>
<sequence length="106" mass="11819">MLQKRKKLRAGGGDGRKERRPKIRQNDPLEILLFSLHSLQPPLLSFLSVCPSSLRLGSLLLPSLVSPPLPPKSNCPSIDLSVYLSVFRWAVQVSDPPLNVVQIYFS</sequence>
<proteinExistence type="predicted"/>
<reference evidence="2 3" key="1">
    <citation type="submission" date="2021-06" db="EMBL/GenBank/DDBJ databases">
        <authorList>
            <person name="Palmer J.M."/>
        </authorList>
    </citation>
    <scope>NUCLEOTIDE SEQUENCE [LARGE SCALE GENOMIC DNA]</scope>
    <source>
        <strain evidence="2 3">CL_MEX2019</strain>
        <tissue evidence="2">Muscle</tissue>
    </source>
</reference>
<dbReference type="EMBL" id="JAHUTJ010067955">
    <property type="protein sequence ID" value="MED6291373.1"/>
    <property type="molecule type" value="Genomic_DNA"/>
</dbReference>
<evidence type="ECO:0000313" key="3">
    <source>
        <dbReference type="Proteomes" id="UP001352852"/>
    </source>
</evidence>
<organism evidence="2 3">
    <name type="scientific">Characodon lateralis</name>
    <dbReference type="NCBI Taxonomy" id="208331"/>
    <lineage>
        <taxon>Eukaryota</taxon>
        <taxon>Metazoa</taxon>
        <taxon>Chordata</taxon>
        <taxon>Craniata</taxon>
        <taxon>Vertebrata</taxon>
        <taxon>Euteleostomi</taxon>
        <taxon>Actinopterygii</taxon>
        <taxon>Neopterygii</taxon>
        <taxon>Teleostei</taxon>
        <taxon>Neoteleostei</taxon>
        <taxon>Acanthomorphata</taxon>
        <taxon>Ovalentaria</taxon>
        <taxon>Atherinomorphae</taxon>
        <taxon>Cyprinodontiformes</taxon>
        <taxon>Goodeidae</taxon>
        <taxon>Characodon</taxon>
    </lineage>
</organism>
<dbReference type="Proteomes" id="UP001352852">
    <property type="component" value="Unassembled WGS sequence"/>
</dbReference>
<name>A0ABU7EYI8_9TELE</name>
<comment type="caution">
    <text evidence="2">The sequence shown here is derived from an EMBL/GenBank/DDBJ whole genome shotgun (WGS) entry which is preliminary data.</text>
</comment>
<protein>
    <submittedName>
        <fullName evidence="2">Uncharacterized protein</fullName>
    </submittedName>
</protein>
<evidence type="ECO:0000313" key="2">
    <source>
        <dbReference type="EMBL" id="MED6291373.1"/>
    </source>
</evidence>
<evidence type="ECO:0000256" key="1">
    <source>
        <dbReference type="SAM" id="MobiDB-lite"/>
    </source>
</evidence>